<dbReference type="FunFam" id="2.130.10.10:FF:000583">
    <property type="entry name" value="Katanin p80 WD40 repeat-containing subunit B1 homolog"/>
    <property type="match status" value="1"/>
</dbReference>
<protein>
    <recommendedName>
        <fullName evidence="7">Katanin p80 WD40 repeat-containing subunit B1 homolog</fullName>
    </recommendedName>
</protein>
<gene>
    <name evidence="11" type="primary">At5g23430_3</name>
    <name evidence="11" type="ORF">g.86765</name>
</gene>
<dbReference type="PANTHER" id="PTHR19845">
    <property type="entry name" value="KATANIN P80 SUBUNIT"/>
    <property type="match status" value="1"/>
</dbReference>
<dbReference type="AlphaFoldDB" id="A0A1D1ZFU1"/>
<evidence type="ECO:0000259" key="10">
    <source>
        <dbReference type="Pfam" id="PF13925"/>
    </source>
</evidence>
<keyword evidence="4 7" id="KW-0493">Microtubule</keyword>
<dbReference type="FunFam" id="2.130.10.10:FF:000626">
    <property type="entry name" value="Katanin p80 WD40 repeat-containing subunit B1 homolog"/>
    <property type="match status" value="1"/>
</dbReference>
<accession>A0A1D1ZFU1</accession>
<evidence type="ECO:0000256" key="2">
    <source>
        <dbReference type="ARBA" id="ARBA00022490"/>
    </source>
</evidence>
<feature type="region of interest" description="Disordered" evidence="9">
    <location>
        <begin position="428"/>
        <end position="455"/>
    </location>
</feature>
<dbReference type="PROSITE" id="PS50294">
    <property type="entry name" value="WD_REPEATS_REGION"/>
    <property type="match status" value="4"/>
</dbReference>
<keyword evidence="5" id="KW-0677">Repeat</keyword>
<evidence type="ECO:0000256" key="6">
    <source>
        <dbReference type="ARBA" id="ARBA00023212"/>
    </source>
</evidence>
<dbReference type="GO" id="GO:0051013">
    <property type="term" value="P:microtubule severing"/>
    <property type="evidence" value="ECO:0007669"/>
    <property type="project" value="UniProtKB-UniRule"/>
</dbReference>
<dbReference type="GO" id="GO:0007019">
    <property type="term" value="P:microtubule depolymerization"/>
    <property type="evidence" value="ECO:0007669"/>
    <property type="project" value="TreeGrafter"/>
</dbReference>
<feature type="region of interest" description="Disordered" evidence="9">
    <location>
        <begin position="379"/>
        <end position="399"/>
    </location>
</feature>
<dbReference type="InterPro" id="IPR015943">
    <property type="entry name" value="WD40/YVTN_repeat-like_dom_sf"/>
</dbReference>
<keyword evidence="6 7" id="KW-0206">Cytoskeleton</keyword>
<evidence type="ECO:0000256" key="8">
    <source>
        <dbReference type="PROSITE-ProRule" id="PRU00221"/>
    </source>
</evidence>
<evidence type="ECO:0000256" key="4">
    <source>
        <dbReference type="ARBA" id="ARBA00022701"/>
    </source>
</evidence>
<dbReference type="Pfam" id="PF00400">
    <property type="entry name" value="WD40"/>
    <property type="match status" value="6"/>
</dbReference>
<evidence type="ECO:0000313" key="11">
    <source>
        <dbReference type="EMBL" id="JAT65844.1"/>
    </source>
</evidence>
<dbReference type="PROSITE" id="PS00678">
    <property type="entry name" value="WD_REPEATS_1"/>
    <property type="match status" value="2"/>
</dbReference>
<feature type="domain" description="Katanin p80 subunit C-terminal" evidence="10">
    <location>
        <begin position="691"/>
        <end position="848"/>
    </location>
</feature>
<sequence>MESARRGYKLQEFVAHASDVNCLNIGKKSCRVFVTGGVDRKVNLWAIGQPNAFLSLSGHTSSVESVTFDSAEVLVLAGAYSGTIKLWDLEEAKLVRTLTGHRASCTSIEFHPFGEFFASGSLDTDLKIWDIRRKGCIHTYQGHTRAIKTIKFTPDGRWVVSGGEDNVVKLWDLTAGKLLHEFKFHNGPIQSIDFHPNEFLLATGSADRTVKFWDLETFELIGSAGPEMTGVRCMIFHPDGKALFCGLDETLKVFSWEPIRCHDAVDMRWSILGDLSIYEGKLLGCSYHHSSVGVWVADISLVAPYAIGVVPRTSSRTEPLFNPGESHTFHHDKSFESNAILVDKVQDCGGEMKETIKSVYMASSGSTESASRIMDSLDTSNLNSRNSTGLTRNKCTTDTSSHNALQKCDANFPLKSSLPNSSSCREIKAIESSSGTPRRINSSYPSRRVSQHSTGLRVRSLPIPKDSQEAHKGSTVQVINSPVTPVSVPIIIPRESPELPNMTNARKELANEINVSGNISFKRSHTQRSYVGIGVETQKNADQSGTLGAAANDLVGVTNSSFHSTHLNNVNADADEKNCVSIRNVEEKFERILSPERPLISCNDKGSVTVCSSTEKGPLKYVKGVAVQHGRTRSLVESWEKFKGSSMTAISSSSNMTSGSDNMSSSMNRIAEASERDLRSDDDGCPDALLQTHDSFINVLKSRLTKLQMVRHLWAESGMKGVINAIAKLPDHSVQIDVIGMLVEKMELFTLDLFSSLLPMLAGLLDSKTGRPIDVSLEMLVKLVRTFGPVIRSTVSASAPVGVDIQAEKRRDRCQLCSNQLQKIKQVLPSLIKKGGATAKHALELNLVLDE</sequence>
<dbReference type="GO" id="GO:0008352">
    <property type="term" value="C:katanin complex"/>
    <property type="evidence" value="ECO:0007669"/>
    <property type="project" value="InterPro"/>
</dbReference>
<dbReference type="InterPro" id="IPR019775">
    <property type="entry name" value="WD40_repeat_CS"/>
</dbReference>
<keyword evidence="3 8" id="KW-0853">WD repeat</keyword>
<dbReference type="Gene3D" id="2.130.10.10">
    <property type="entry name" value="YVTN repeat-like/Quinoprotein amine dehydrogenase"/>
    <property type="match status" value="2"/>
</dbReference>
<feature type="repeat" description="WD" evidence="8">
    <location>
        <begin position="56"/>
        <end position="97"/>
    </location>
</feature>
<feature type="repeat" description="WD" evidence="8">
    <location>
        <begin position="140"/>
        <end position="181"/>
    </location>
</feature>
<dbReference type="InterPro" id="IPR026962">
    <property type="entry name" value="KTNB1"/>
</dbReference>
<feature type="repeat" description="WD" evidence="8">
    <location>
        <begin position="182"/>
        <end position="223"/>
    </location>
</feature>
<dbReference type="InterPro" id="IPR036322">
    <property type="entry name" value="WD40_repeat_dom_sf"/>
</dbReference>
<dbReference type="SUPFAM" id="SSF50978">
    <property type="entry name" value="WD40 repeat-like"/>
    <property type="match status" value="1"/>
</dbReference>
<evidence type="ECO:0000256" key="5">
    <source>
        <dbReference type="ARBA" id="ARBA00022737"/>
    </source>
</evidence>
<feature type="repeat" description="WD" evidence="8">
    <location>
        <begin position="13"/>
        <end position="55"/>
    </location>
</feature>
<dbReference type="GO" id="GO:0005874">
    <property type="term" value="C:microtubule"/>
    <property type="evidence" value="ECO:0007669"/>
    <property type="project" value="UniProtKB-KW"/>
</dbReference>
<dbReference type="PRINTS" id="PR00320">
    <property type="entry name" value="GPROTEINBRPT"/>
</dbReference>
<keyword evidence="2 7" id="KW-0963">Cytoplasm</keyword>
<evidence type="ECO:0000256" key="7">
    <source>
        <dbReference type="HAMAP-Rule" id="MF_03022"/>
    </source>
</evidence>
<dbReference type="InterPro" id="IPR020472">
    <property type="entry name" value="WD40_PAC1"/>
</dbReference>
<dbReference type="InterPro" id="IPR028021">
    <property type="entry name" value="Katanin_C-terminal"/>
</dbReference>
<comment type="function">
    <text evidence="7">May participate in a complex which severs microtubules in an ATP-dependent manner. Microtubule severing may promote rapid reorganization of cellular microtubule arrays.</text>
</comment>
<evidence type="ECO:0000256" key="9">
    <source>
        <dbReference type="SAM" id="MobiDB-lite"/>
    </source>
</evidence>
<dbReference type="PROSITE" id="PS50082">
    <property type="entry name" value="WD_REPEATS_2"/>
    <property type="match status" value="5"/>
</dbReference>
<dbReference type="CDD" id="cd00200">
    <property type="entry name" value="WD40"/>
    <property type="match status" value="1"/>
</dbReference>
<dbReference type="GO" id="GO:0005737">
    <property type="term" value="C:cytoplasm"/>
    <property type="evidence" value="ECO:0007669"/>
    <property type="project" value="UniProtKB-UniRule"/>
</dbReference>
<dbReference type="Pfam" id="PF13925">
    <property type="entry name" value="Katanin_con80"/>
    <property type="match status" value="1"/>
</dbReference>
<reference evidence="11" key="1">
    <citation type="submission" date="2015-07" db="EMBL/GenBank/DDBJ databases">
        <title>Transcriptome Assembly of Anthurium amnicola.</title>
        <authorList>
            <person name="Suzuki J."/>
        </authorList>
    </citation>
    <scope>NUCLEOTIDE SEQUENCE</scope>
</reference>
<feature type="repeat" description="WD" evidence="8">
    <location>
        <begin position="98"/>
        <end position="139"/>
    </location>
</feature>
<comment type="similarity">
    <text evidence="7">Belongs to the WD repeat KATNB1 family.</text>
</comment>
<organism evidence="11">
    <name type="scientific">Anthurium amnicola</name>
    <dbReference type="NCBI Taxonomy" id="1678845"/>
    <lineage>
        <taxon>Eukaryota</taxon>
        <taxon>Viridiplantae</taxon>
        <taxon>Streptophyta</taxon>
        <taxon>Embryophyta</taxon>
        <taxon>Tracheophyta</taxon>
        <taxon>Spermatophyta</taxon>
        <taxon>Magnoliopsida</taxon>
        <taxon>Liliopsida</taxon>
        <taxon>Araceae</taxon>
        <taxon>Pothoideae</taxon>
        <taxon>Potheae</taxon>
        <taxon>Anthurium</taxon>
    </lineage>
</organism>
<evidence type="ECO:0000256" key="3">
    <source>
        <dbReference type="ARBA" id="ARBA00022574"/>
    </source>
</evidence>
<feature type="compositionally biased region" description="Polar residues" evidence="9">
    <location>
        <begin position="431"/>
        <end position="445"/>
    </location>
</feature>
<dbReference type="HAMAP" id="MF_03022">
    <property type="entry name" value="Katanin_p80_B1"/>
    <property type="match status" value="1"/>
</dbReference>
<dbReference type="GO" id="GO:0008017">
    <property type="term" value="F:microtubule binding"/>
    <property type="evidence" value="ECO:0007669"/>
    <property type="project" value="UniProtKB-UniRule"/>
</dbReference>
<dbReference type="SMART" id="SM00320">
    <property type="entry name" value="WD40"/>
    <property type="match status" value="6"/>
</dbReference>
<comment type="subcellular location">
    <subcellularLocation>
        <location evidence="1 7">Cytoplasm</location>
        <location evidence="1 7">Cytoskeleton</location>
    </subcellularLocation>
</comment>
<evidence type="ECO:0000256" key="1">
    <source>
        <dbReference type="ARBA" id="ARBA00004245"/>
    </source>
</evidence>
<dbReference type="PANTHER" id="PTHR19845:SF17">
    <property type="entry name" value="KATANIN P80 WD40 REPEAT-CONTAINING SUBUNIT B1 HOMOLOG"/>
    <property type="match status" value="1"/>
</dbReference>
<dbReference type="EMBL" id="GDJX01002092">
    <property type="protein sequence ID" value="JAT65844.1"/>
    <property type="molecule type" value="Transcribed_RNA"/>
</dbReference>
<dbReference type="InterPro" id="IPR001680">
    <property type="entry name" value="WD40_rpt"/>
</dbReference>
<proteinExistence type="inferred from homology"/>
<name>A0A1D1ZFU1_9ARAE</name>